<evidence type="ECO:0000313" key="3">
    <source>
        <dbReference type="Proteomes" id="UP000615446"/>
    </source>
</evidence>
<protein>
    <submittedName>
        <fullName evidence="2">Uncharacterized protein</fullName>
    </submittedName>
</protein>
<evidence type="ECO:0000313" key="2">
    <source>
        <dbReference type="EMBL" id="GES99495.1"/>
    </source>
</evidence>
<accession>A0A8H3M819</accession>
<dbReference type="Proteomes" id="UP000615446">
    <property type="component" value="Unassembled WGS sequence"/>
</dbReference>
<name>A0A8H3M819_9GLOM</name>
<comment type="caution">
    <text evidence="2">The sequence shown here is derived from an EMBL/GenBank/DDBJ whole genome shotgun (WGS) entry which is preliminary data.</text>
</comment>
<gene>
    <name evidence="2" type="ORF">RCL2_002599900</name>
</gene>
<feature type="compositionally biased region" description="Acidic residues" evidence="1">
    <location>
        <begin position="102"/>
        <end position="115"/>
    </location>
</feature>
<sequence length="212" mass="24782">MQVKRSIEQVEPQLLQELVIPIKRQKSNYEWEVFLELFPFNLSEPYTTETPIIADYNNIQEVNLNKSVAPHKLEVESIETPEFSEVDNSEYEADISSSSSDEYSDSSVEESDSYDSEESDFEIVVKKKKRCGAMWSPECRRAGRWIFCGIFKCNFGGFIRTNRWCQLLEAVEAQFVFFQRSSYYYKNNRTNTNGNKNSFPSDHLKLSSFLDY</sequence>
<organism evidence="2 3">
    <name type="scientific">Rhizophagus clarus</name>
    <dbReference type="NCBI Taxonomy" id="94130"/>
    <lineage>
        <taxon>Eukaryota</taxon>
        <taxon>Fungi</taxon>
        <taxon>Fungi incertae sedis</taxon>
        <taxon>Mucoromycota</taxon>
        <taxon>Glomeromycotina</taxon>
        <taxon>Glomeromycetes</taxon>
        <taxon>Glomerales</taxon>
        <taxon>Glomeraceae</taxon>
        <taxon>Rhizophagus</taxon>
    </lineage>
</organism>
<dbReference type="EMBL" id="BLAL01000281">
    <property type="protein sequence ID" value="GES99495.1"/>
    <property type="molecule type" value="Genomic_DNA"/>
</dbReference>
<dbReference type="OrthoDB" id="2406865at2759"/>
<evidence type="ECO:0000256" key="1">
    <source>
        <dbReference type="SAM" id="MobiDB-lite"/>
    </source>
</evidence>
<proteinExistence type="predicted"/>
<feature type="region of interest" description="Disordered" evidence="1">
    <location>
        <begin position="86"/>
        <end position="115"/>
    </location>
</feature>
<reference evidence="2" key="1">
    <citation type="submission" date="2019-10" db="EMBL/GenBank/DDBJ databases">
        <title>Conservation and host-specific expression of non-tandemly repeated heterogenous ribosome RNA gene in arbuscular mycorrhizal fungi.</title>
        <authorList>
            <person name="Maeda T."/>
            <person name="Kobayashi Y."/>
            <person name="Nakagawa T."/>
            <person name="Ezawa T."/>
            <person name="Yamaguchi K."/>
            <person name="Bino T."/>
            <person name="Nishimoto Y."/>
            <person name="Shigenobu S."/>
            <person name="Kawaguchi M."/>
        </authorList>
    </citation>
    <scope>NUCLEOTIDE SEQUENCE</scope>
    <source>
        <strain evidence="2">HR1</strain>
    </source>
</reference>
<dbReference type="AlphaFoldDB" id="A0A8H3M819"/>